<proteinExistence type="predicted"/>
<protein>
    <submittedName>
        <fullName evidence="2">Uncharacterized protein</fullName>
    </submittedName>
</protein>
<accession>A0ABQ9ZQQ4</accession>
<evidence type="ECO:0000256" key="1">
    <source>
        <dbReference type="SAM" id="MobiDB-lite"/>
    </source>
</evidence>
<keyword evidence="3" id="KW-1185">Reference proteome</keyword>
<sequence length="66" mass="7577">MAAQEADAYGTQQSKPGDITRESHDSLETAAKKLRRLLRRHYDDIILPALLWQRRVATDTDIRTVL</sequence>
<evidence type="ECO:0000313" key="3">
    <source>
        <dbReference type="Proteomes" id="UP001234178"/>
    </source>
</evidence>
<gene>
    <name evidence="2" type="ORF">OUZ56_030241</name>
</gene>
<dbReference type="Proteomes" id="UP001234178">
    <property type="component" value="Unassembled WGS sequence"/>
</dbReference>
<comment type="caution">
    <text evidence="2">The sequence shown here is derived from an EMBL/GenBank/DDBJ whole genome shotgun (WGS) entry which is preliminary data.</text>
</comment>
<reference evidence="2 3" key="1">
    <citation type="journal article" date="2023" name="Nucleic Acids Res.">
        <title>The hologenome of Daphnia magna reveals possible DNA methylation and microbiome-mediated evolution of the host genome.</title>
        <authorList>
            <person name="Chaturvedi A."/>
            <person name="Li X."/>
            <person name="Dhandapani V."/>
            <person name="Marshall H."/>
            <person name="Kissane S."/>
            <person name="Cuenca-Cambronero M."/>
            <person name="Asole G."/>
            <person name="Calvet F."/>
            <person name="Ruiz-Romero M."/>
            <person name="Marangio P."/>
            <person name="Guigo R."/>
            <person name="Rago D."/>
            <person name="Mirbahai L."/>
            <person name="Eastwood N."/>
            <person name="Colbourne J.K."/>
            <person name="Zhou J."/>
            <person name="Mallon E."/>
            <person name="Orsini L."/>
        </authorList>
    </citation>
    <scope>NUCLEOTIDE SEQUENCE [LARGE SCALE GENOMIC DNA]</scope>
    <source>
        <strain evidence="2">LRV0_1</strain>
    </source>
</reference>
<feature type="region of interest" description="Disordered" evidence="1">
    <location>
        <begin position="1"/>
        <end position="26"/>
    </location>
</feature>
<evidence type="ECO:0000313" key="2">
    <source>
        <dbReference type="EMBL" id="KAK4015258.1"/>
    </source>
</evidence>
<name>A0ABQ9ZQQ4_9CRUS</name>
<organism evidence="2 3">
    <name type="scientific">Daphnia magna</name>
    <dbReference type="NCBI Taxonomy" id="35525"/>
    <lineage>
        <taxon>Eukaryota</taxon>
        <taxon>Metazoa</taxon>
        <taxon>Ecdysozoa</taxon>
        <taxon>Arthropoda</taxon>
        <taxon>Crustacea</taxon>
        <taxon>Branchiopoda</taxon>
        <taxon>Diplostraca</taxon>
        <taxon>Cladocera</taxon>
        <taxon>Anomopoda</taxon>
        <taxon>Daphniidae</taxon>
        <taxon>Daphnia</taxon>
    </lineage>
</organism>
<dbReference type="EMBL" id="JAOYFB010000005">
    <property type="protein sequence ID" value="KAK4015258.1"/>
    <property type="molecule type" value="Genomic_DNA"/>
</dbReference>